<gene>
    <name evidence="5" type="ORF">O0235_08335</name>
</gene>
<dbReference type="Proteomes" id="UP001212803">
    <property type="component" value="Chromosome"/>
</dbReference>
<reference evidence="5 6" key="1">
    <citation type="journal article" date="2023" name="ISME J.">
        <title>Thermophilic Dehalococcoidia with unusual traits shed light on an unexpected past.</title>
        <authorList>
            <person name="Palmer M."/>
            <person name="Covington J.K."/>
            <person name="Zhou E.M."/>
            <person name="Thomas S.C."/>
            <person name="Habib N."/>
            <person name="Seymour C.O."/>
            <person name="Lai D."/>
            <person name="Johnston J."/>
            <person name="Hashimi A."/>
            <person name="Jiao J.Y."/>
            <person name="Muok A.R."/>
            <person name="Liu L."/>
            <person name="Xian W.D."/>
            <person name="Zhi X.Y."/>
            <person name="Li M.M."/>
            <person name="Silva L.P."/>
            <person name="Bowen B.P."/>
            <person name="Louie K."/>
            <person name="Briegel A."/>
            <person name="Pett-Ridge J."/>
            <person name="Weber P.K."/>
            <person name="Tocheva E.I."/>
            <person name="Woyke T."/>
            <person name="Northen T.R."/>
            <person name="Mayali X."/>
            <person name="Li W.J."/>
            <person name="Hedlund B.P."/>
        </authorList>
    </citation>
    <scope>NUCLEOTIDE SEQUENCE [LARGE SCALE GENOMIC DNA]</scope>
    <source>
        <strain evidence="5 6">YIM 72310</strain>
    </source>
</reference>
<feature type="region of interest" description="Disordered" evidence="3">
    <location>
        <begin position="1"/>
        <end position="21"/>
    </location>
</feature>
<dbReference type="CDD" id="cd09281">
    <property type="entry name" value="UPF0066"/>
    <property type="match status" value="1"/>
</dbReference>
<evidence type="ECO:0000313" key="6">
    <source>
        <dbReference type="Proteomes" id="UP001212803"/>
    </source>
</evidence>
<sequence>MDWKRLFGRRGGEAWQRPPPPAEVTLRAVGSVRSPVTKPRPHGWANVESAIVFEPEHGRRLEGLERFSHLIVVFYLDVAADAPEKPEQLELAGGRLAGIFATRSQLRPNHLGVSAVELLGREGLEVRVRGLDAIDGTPVLDVKPYLPEYDRR</sequence>
<name>A0ABY7M5A9_9CHLR</name>
<dbReference type="PANTHER" id="PTHR12818:SF0">
    <property type="entry name" value="TRNA (ADENINE(37)-N6)-METHYLTRANSFERASE"/>
    <property type="match status" value="1"/>
</dbReference>
<dbReference type="EMBL" id="CP115149">
    <property type="protein sequence ID" value="WBL34803.1"/>
    <property type="molecule type" value="Genomic_DNA"/>
</dbReference>
<dbReference type="Pfam" id="PF01980">
    <property type="entry name" value="TrmO_N"/>
    <property type="match status" value="1"/>
</dbReference>
<evidence type="ECO:0000259" key="4">
    <source>
        <dbReference type="PROSITE" id="PS51668"/>
    </source>
</evidence>
<dbReference type="GO" id="GO:0008168">
    <property type="term" value="F:methyltransferase activity"/>
    <property type="evidence" value="ECO:0007669"/>
    <property type="project" value="UniProtKB-KW"/>
</dbReference>
<evidence type="ECO:0000256" key="1">
    <source>
        <dbReference type="ARBA" id="ARBA00022691"/>
    </source>
</evidence>
<dbReference type="PANTHER" id="PTHR12818">
    <property type="entry name" value="TRNA (ADENINE(37)-N6)-METHYLTRANSFERASE"/>
    <property type="match status" value="1"/>
</dbReference>
<dbReference type="InterPro" id="IPR023370">
    <property type="entry name" value="TrmO-like_N"/>
</dbReference>
<proteinExistence type="inferred from homology"/>
<dbReference type="SUPFAM" id="SSF118196">
    <property type="entry name" value="YaeB-like"/>
    <property type="match status" value="1"/>
</dbReference>
<organism evidence="5 6">
    <name type="scientific">Tepidiforma flava</name>
    <dbReference type="NCBI Taxonomy" id="3004094"/>
    <lineage>
        <taxon>Bacteria</taxon>
        <taxon>Bacillati</taxon>
        <taxon>Chloroflexota</taxon>
        <taxon>Tepidiformia</taxon>
        <taxon>Tepidiformales</taxon>
        <taxon>Tepidiformaceae</taxon>
        <taxon>Tepidiforma</taxon>
    </lineage>
</organism>
<evidence type="ECO:0000256" key="2">
    <source>
        <dbReference type="ARBA" id="ARBA00033753"/>
    </source>
</evidence>
<evidence type="ECO:0000256" key="3">
    <source>
        <dbReference type="SAM" id="MobiDB-lite"/>
    </source>
</evidence>
<dbReference type="Gene3D" id="2.40.30.70">
    <property type="entry name" value="YaeB-like"/>
    <property type="match status" value="1"/>
</dbReference>
<keyword evidence="5" id="KW-0808">Transferase</keyword>
<evidence type="ECO:0000313" key="5">
    <source>
        <dbReference type="EMBL" id="WBL34803.1"/>
    </source>
</evidence>
<dbReference type="GO" id="GO:0032259">
    <property type="term" value="P:methylation"/>
    <property type="evidence" value="ECO:0007669"/>
    <property type="project" value="UniProtKB-KW"/>
</dbReference>
<dbReference type="RefSeq" id="WP_270055331.1">
    <property type="nucleotide sequence ID" value="NZ_CP115149.1"/>
</dbReference>
<dbReference type="PROSITE" id="PS51668">
    <property type="entry name" value="TSAA_2"/>
    <property type="match status" value="1"/>
</dbReference>
<keyword evidence="6" id="KW-1185">Reference proteome</keyword>
<keyword evidence="1" id="KW-0949">S-adenosyl-L-methionine</keyword>
<dbReference type="InterPro" id="IPR036413">
    <property type="entry name" value="YaeB-like_sf"/>
</dbReference>
<keyword evidence="5" id="KW-0489">Methyltransferase</keyword>
<accession>A0ABY7M5A9</accession>
<dbReference type="InterPro" id="IPR036414">
    <property type="entry name" value="YaeB_N_sf"/>
</dbReference>
<comment type="similarity">
    <text evidence="2">Belongs to the tRNA methyltransferase O family.</text>
</comment>
<dbReference type="InterPro" id="IPR040372">
    <property type="entry name" value="YaeB-like"/>
</dbReference>
<feature type="domain" description="TsaA-like" evidence="4">
    <location>
        <begin position="26"/>
        <end position="152"/>
    </location>
</feature>
<protein>
    <submittedName>
        <fullName evidence="5">SAM-dependent methyltransferase</fullName>
    </submittedName>
</protein>